<dbReference type="InterPro" id="IPR029058">
    <property type="entry name" value="AB_hydrolase_fold"/>
</dbReference>
<evidence type="ECO:0000313" key="4">
    <source>
        <dbReference type="Proteomes" id="UP001497453"/>
    </source>
</evidence>
<keyword evidence="1" id="KW-0378">Hydrolase</keyword>
<sequence>MAHNAHLSQPDPELAALLAHIPHAPPPSDITVRRNAFNTFALPKIQAVFKTNAPDASKYRVEDHKVPVEGAEILVRAIIPTPNPSDANESQTYPLMVWMHPGGYVLGSIEMEDYLLRRISVEFQLTIVNVEYRLAPEFPYPTGMNDSYAALKWAASHTALLSASLDKGFIISGCSAGGNFAASLSIRARDDPFFVNRPLTGQLLQLPQVLHPEAAPERFKDELYSREQNKDAPLLTWAEVVEFTKIYKAPLDDPQYSVLLASDHRDLPPAYIQVCGLDTLRDEGLLYEKILRDAGVQTKLDVYPGLPHGGHILLPSASISVKVNKDFEKGLRWLLHRQESSA</sequence>
<feature type="domain" description="Alpha/beta hydrolase fold-3" evidence="2">
    <location>
        <begin position="96"/>
        <end position="310"/>
    </location>
</feature>
<organism evidence="3 4">
    <name type="scientific">Somion occarium</name>
    <dbReference type="NCBI Taxonomy" id="3059160"/>
    <lineage>
        <taxon>Eukaryota</taxon>
        <taxon>Fungi</taxon>
        <taxon>Dikarya</taxon>
        <taxon>Basidiomycota</taxon>
        <taxon>Agaricomycotina</taxon>
        <taxon>Agaricomycetes</taxon>
        <taxon>Polyporales</taxon>
        <taxon>Cerrenaceae</taxon>
        <taxon>Somion</taxon>
    </lineage>
</organism>
<gene>
    <name evidence="3" type="ORF">GFSPODELE1_LOCUS9521</name>
</gene>
<reference evidence="4" key="1">
    <citation type="submission" date="2024-04" db="EMBL/GenBank/DDBJ databases">
        <authorList>
            <person name="Shaw F."/>
            <person name="Minotto A."/>
        </authorList>
    </citation>
    <scope>NUCLEOTIDE SEQUENCE [LARGE SCALE GENOMIC DNA]</scope>
</reference>
<dbReference type="PANTHER" id="PTHR48081:SF8">
    <property type="entry name" value="ALPHA_BETA HYDROLASE FOLD-3 DOMAIN-CONTAINING PROTEIN-RELATED"/>
    <property type="match status" value="1"/>
</dbReference>
<evidence type="ECO:0000256" key="1">
    <source>
        <dbReference type="ARBA" id="ARBA00022801"/>
    </source>
</evidence>
<evidence type="ECO:0000313" key="3">
    <source>
        <dbReference type="EMBL" id="CAL1713862.1"/>
    </source>
</evidence>
<dbReference type="SUPFAM" id="SSF53474">
    <property type="entry name" value="alpha/beta-Hydrolases"/>
    <property type="match status" value="1"/>
</dbReference>
<evidence type="ECO:0000259" key="2">
    <source>
        <dbReference type="Pfam" id="PF07859"/>
    </source>
</evidence>
<keyword evidence="4" id="KW-1185">Reference proteome</keyword>
<accession>A0ABP1E3R0</accession>
<dbReference type="InterPro" id="IPR013094">
    <property type="entry name" value="AB_hydrolase_3"/>
</dbReference>
<name>A0ABP1E3R0_9APHY</name>
<protein>
    <recommendedName>
        <fullName evidence="2">Alpha/beta hydrolase fold-3 domain-containing protein</fullName>
    </recommendedName>
</protein>
<dbReference type="Pfam" id="PF07859">
    <property type="entry name" value="Abhydrolase_3"/>
    <property type="match status" value="1"/>
</dbReference>
<dbReference type="PANTHER" id="PTHR48081">
    <property type="entry name" value="AB HYDROLASE SUPERFAMILY PROTEIN C4A8.06C"/>
    <property type="match status" value="1"/>
</dbReference>
<dbReference type="InterPro" id="IPR050300">
    <property type="entry name" value="GDXG_lipolytic_enzyme"/>
</dbReference>
<proteinExistence type="predicted"/>
<dbReference type="Gene3D" id="3.40.50.1820">
    <property type="entry name" value="alpha/beta hydrolase"/>
    <property type="match status" value="1"/>
</dbReference>
<dbReference type="EMBL" id="OZ037950">
    <property type="protein sequence ID" value="CAL1713862.1"/>
    <property type="molecule type" value="Genomic_DNA"/>
</dbReference>
<dbReference type="Proteomes" id="UP001497453">
    <property type="component" value="Chromosome 7"/>
</dbReference>